<proteinExistence type="predicted"/>
<dbReference type="AlphaFoldDB" id="A0A0A8YCN1"/>
<organism evidence="1">
    <name type="scientific">Arundo donax</name>
    <name type="common">Giant reed</name>
    <name type="synonym">Donax arundinaceus</name>
    <dbReference type="NCBI Taxonomy" id="35708"/>
    <lineage>
        <taxon>Eukaryota</taxon>
        <taxon>Viridiplantae</taxon>
        <taxon>Streptophyta</taxon>
        <taxon>Embryophyta</taxon>
        <taxon>Tracheophyta</taxon>
        <taxon>Spermatophyta</taxon>
        <taxon>Magnoliopsida</taxon>
        <taxon>Liliopsida</taxon>
        <taxon>Poales</taxon>
        <taxon>Poaceae</taxon>
        <taxon>PACMAD clade</taxon>
        <taxon>Arundinoideae</taxon>
        <taxon>Arundineae</taxon>
        <taxon>Arundo</taxon>
    </lineage>
</organism>
<protein>
    <submittedName>
        <fullName evidence="1">Uncharacterized protein</fullName>
    </submittedName>
</protein>
<evidence type="ECO:0000313" key="1">
    <source>
        <dbReference type="EMBL" id="JAD23253.1"/>
    </source>
</evidence>
<accession>A0A0A8YCN1</accession>
<sequence>MTAAELDCAPAMAALDNERCRLLFVDASAELRTCSSALPRINTKPNLPLLASY</sequence>
<dbReference type="EMBL" id="GBRH01274642">
    <property type="protein sequence ID" value="JAD23253.1"/>
    <property type="molecule type" value="Transcribed_RNA"/>
</dbReference>
<name>A0A0A8YCN1_ARUDO</name>
<reference evidence="1" key="1">
    <citation type="submission" date="2014-09" db="EMBL/GenBank/DDBJ databases">
        <authorList>
            <person name="Magalhaes I.L.F."/>
            <person name="Oliveira U."/>
            <person name="Santos F.R."/>
            <person name="Vidigal T.H.D.A."/>
            <person name="Brescovit A.D."/>
            <person name="Santos A.J."/>
        </authorList>
    </citation>
    <scope>NUCLEOTIDE SEQUENCE</scope>
    <source>
        <tissue evidence="1">Shoot tissue taken approximately 20 cm above the soil surface</tissue>
    </source>
</reference>
<reference evidence="1" key="2">
    <citation type="journal article" date="2015" name="Data Brief">
        <title>Shoot transcriptome of the giant reed, Arundo donax.</title>
        <authorList>
            <person name="Barrero R.A."/>
            <person name="Guerrero F.D."/>
            <person name="Moolhuijzen P."/>
            <person name="Goolsby J.A."/>
            <person name="Tidwell J."/>
            <person name="Bellgard S.E."/>
            <person name="Bellgard M.I."/>
        </authorList>
    </citation>
    <scope>NUCLEOTIDE SEQUENCE</scope>
    <source>
        <tissue evidence="1">Shoot tissue taken approximately 20 cm above the soil surface</tissue>
    </source>
</reference>